<reference evidence="1" key="1">
    <citation type="journal article" date="2020" name="Biotechnol. Biofuels">
        <title>New insights from the biogas microbiome by comprehensive genome-resolved metagenomics of nearly 1600 species originating from multiple anaerobic digesters.</title>
        <authorList>
            <person name="Campanaro S."/>
            <person name="Treu L."/>
            <person name="Rodriguez-R L.M."/>
            <person name="Kovalovszki A."/>
            <person name="Ziels R.M."/>
            <person name="Maus I."/>
            <person name="Zhu X."/>
            <person name="Kougias P.G."/>
            <person name="Basile A."/>
            <person name="Luo G."/>
            <person name="Schluter A."/>
            <person name="Konstantinidis K.T."/>
            <person name="Angelidaki I."/>
        </authorList>
    </citation>
    <scope>NUCLEOTIDE SEQUENCE</scope>
    <source>
        <strain evidence="1">AS06rmzACSIP_7</strain>
    </source>
</reference>
<comment type="caution">
    <text evidence="1">The sequence shown here is derived from an EMBL/GenBank/DDBJ whole genome shotgun (WGS) entry which is preliminary data.</text>
</comment>
<evidence type="ECO:0000313" key="2">
    <source>
        <dbReference type="Proteomes" id="UP000777265"/>
    </source>
</evidence>
<dbReference type="CDD" id="cd02440">
    <property type="entry name" value="AdoMet_MTases"/>
    <property type="match status" value="1"/>
</dbReference>
<dbReference type="EMBL" id="JAAYEE010000228">
    <property type="protein sequence ID" value="NLW36275.1"/>
    <property type="molecule type" value="Genomic_DNA"/>
</dbReference>
<protein>
    <submittedName>
        <fullName evidence="1">Uncharacterized protein</fullName>
    </submittedName>
</protein>
<dbReference type="SUPFAM" id="SSF53335">
    <property type="entry name" value="S-adenosyl-L-methionine-dependent methyltransferases"/>
    <property type="match status" value="1"/>
</dbReference>
<name>A0A971S197_9BACT</name>
<sequence length="206" mass="22972">MKREVIVSLTRPSLPRGARLGARRVVAIDLDPRAPAAVTYNTRANSLESRIEVRGGSWYEPIGSAKAVRGRRERFDAIIAVPPQIPGPGVFGPRYGGPDGTRYLIAVIDGGPLFLEKTHGRLWLPAISPANPEALSRRLEERFKEVSMVCKTERPFAPDEHESMKKGLFDYLRTLRSAGRSDFKEIGSRWSIFRNLFICASGPRMP</sequence>
<reference evidence="1" key="2">
    <citation type="submission" date="2020-01" db="EMBL/GenBank/DDBJ databases">
        <authorList>
            <person name="Campanaro S."/>
        </authorList>
    </citation>
    <scope>NUCLEOTIDE SEQUENCE</scope>
    <source>
        <strain evidence="1">AS06rmzACSIP_7</strain>
    </source>
</reference>
<gene>
    <name evidence="1" type="ORF">GXY80_12495</name>
</gene>
<organism evidence="1 2">
    <name type="scientific">Syntrophorhabdus aromaticivorans</name>
    <dbReference type="NCBI Taxonomy" id="328301"/>
    <lineage>
        <taxon>Bacteria</taxon>
        <taxon>Pseudomonadati</taxon>
        <taxon>Thermodesulfobacteriota</taxon>
        <taxon>Syntrophorhabdia</taxon>
        <taxon>Syntrophorhabdales</taxon>
        <taxon>Syntrophorhabdaceae</taxon>
        <taxon>Syntrophorhabdus</taxon>
    </lineage>
</organism>
<dbReference type="Gene3D" id="3.40.50.150">
    <property type="entry name" value="Vaccinia Virus protein VP39"/>
    <property type="match status" value="1"/>
</dbReference>
<evidence type="ECO:0000313" key="1">
    <source>
        <dbReference type="EMBL" id="NLW36275.1"/>
    </source>
</evidence>
<dbReference type="AlphaFoldDB" id="A0A971S197"/>
<dbReference type="Proteomes" id="UP000777265">
    <property type="component" value="Unassembled WGS sequence"/>
</dbReference>
<proteinExistence type="predicted"/>
<dbReference type="InterPro" id="IPR029063">
    <property type="entry name" value="SAM-dependent_MTases_sf"/>
</dbReference>
<accession>A0A971S197</accession>